<feature type="active site" description="Proton acceptor; specific for D-alanine" evidence="5">
    <location>
        <position position="516"/>
    </location>
</feature>
<evidence type="ECO:0000259" key="8">
    <source>
        <dbReference type="SMART" id="SM01005"/>
    </source>
</evidence>
<dbReference type="Pfam" id="PF08245">
    <property type="entry name" value="Mur_ligase_M"/>
    <property type="match status" value="1"/>
</dbReference>
<evidence type="ECO:0000313" key="9">
    <source>
        <dbReference type="EMBL" id="SHL95203.1"/>
    </source>
</evidence>
<dbReference type="InterPro" id="IPR036615">
    <property type="entry name" value="Mur_ligase_C_dom_sf"/>
</dbReference>
<dbReference type="InterPro" id="IPR013221">
    <property type="entry name" value="Mur_ligase_cen"/>
</dbReference>
<dbReference type="SUPFAM" id="SSF53244">
    <property type="entry name" value="MurD-like peptide ligases, peptide-binding domain"/>
    <property type="match status" value="1"/>
</dbReference>
<dbReference type="Gene3D" id="3.90.190.20">
    <property type="entry name" value="Mur ligase, C-terminal domain"/>
    <property type="match status" value="1"/>
</dbReference>
<dbReference type="SMART" id="SM01005">
    <property type="entry name" value="Ala_racemase_C"/>
    <property type="match status" value="1"/>
</dbReference>
<dbReference type="EC" id="5.1.1.1" evidence="5"/>
<dbReference type="GO" id="GO:0030632">
    <property type="term" value="P:D-alanine biosynthetic process"/>
    <property type="evidence" value="ECO:0007669"/>
    <property type="project" value="UniProtKB-UniRule"/>
</dbReference>
<name>A0A1M7EU92_9FLAO</name>
<dbReference type="HAMAP" id="MF_01201">
    <property type="entry name" value="Ala_racemase"/>
    <property type="match status" value="1"/>
</dbReference>
<dbReference type="SUPFAM" id="SSF50621">
    <property type="entry name" value="Alanine racemase C-terminal domain-like"/>
    <property type="match status" value="1"/>
</dbReference>
<dbReference type="InterPro" id="IPR036565">
    <property type="entry name" value="Mur-like_cat_sf"/>
</dbReference>
<dbReference type="UniPathway" id="UPA00042">
    <property type="reaction ID" value="UER00497"/>
</dbReference>
<dbReference type="Gene3D" id="3.40.1190.10">
    <property type="entry name" value="Mur-like, catalytic domain"/>
    <property type="match status" value="1"/>
</dbReference>
<dbReference type="NCBIfam" id="TIGR00492">
    <property type="entry name" value="alr"/>
    <property type="match status" value="1"/>
</dbReference>
<dbReference type="STRING" id="1302687.SAMN05444267_102933"/>
<accession>A0A1M7EU92</accession>
<keyword evidence="10" id="KW-1185">Reference proteome</keyword>
<feature type="binding site" evidence="5 7">
    <location>
        <position position="791"/>
    </location>
    <ligand>
        <name>substrate</name>
    </ligand>
</feature>
<dbReference type="InterPro" id="IPR000821">
    <property type="entry name" value="Ala_racemase"/>
</dbReference>
<dbReference type="GO" id="GO:0030170">
    <property type="term" value="F:pyridoxal phosphate binding"/>
    <property type="evidence" value="ECO:0007669"/>
    <property type="project" value="UniProtKB-UniRule"/>
</dbReference>
<dbReference type="Gene3D" id="3.20.20.10">
    <property type="entry name" value="Alanine racemase"/>
    <property type="match status" value="1"/>
</dbReference>
<reference evidence="10" key="1">
    <citation type="submission" date="2016-11" db="EMBL/GenBank/DDBJ databases">
        <authorList>
            <person name="Varghese N."/>
            <person name="Submissions S."/>
        </authorList>
    </citation>
    <scope>NUCLEOTIDE SEQUENCE [LARGE SCALE GENOMIC DNA]</scope>
    <source>
        <strain evidence="10">DSM 26899</strain>
    </source>
</reference>
<evidence type="ECO:0000256" key="3">
    <source>
        <dbReference type="ARBA" id="ARBA00022898"/>
    </source>
</evidence>
<feature type="modified residue" description="N6-(pyridoxal phosphate)lysine" evidence="5 6">
    <location>
        <position position="516"/>
    </location>
</feature>
<keyword evidence="4 5" id="KW-0413">Isomerase</keyword>
<comment type="pathway">
    <text evidence="5">Amino-acid biosynthesis; D-alanine biosynthesis; D-alanine from L-alanine: step 1/1.</text>
</comment>
<gene>
    <name evidence="9" type="ORF">SAMN05444267_102933</name>
</gene>
<dbReference type="GO" id="GO:0008784">
    <property type="term" value="F:alanine racemase activity"/>
    <property type="evidence" value="ECO:0007669"/>
    <property type="project" value="UniProtKB-UniRule"/>
</dbReference>
<evidence type="ECO:0000256" key="5">
    <source>
        <dbReference type="HAMAP-Rule" id="MF_01201"/>
    </source>
</evidence>
<dbReference type="GO" id="GO:0016881">
    <property type="term" value="F:acid-amino acid ligase activity"/>
    <property type="evidence" value="ECO:0007669"/>
    <property type="project" value="InterPro"/>
</dbReference>
<dbReference type="PANTHER" id="PTHR30511">
    <property type="entry name" value="ALANINE RACEMASE"/>
    <property type="match status" value="1"/>
</dbReference>
<dbReference type="InterPro" id="IPR035911">
    <property type="entry name" value="MurE/MurF_N"/>
</dbReference>
<evidence type="ECO:0000256" key="2">
    <source>
        <dbReference type="ARBA" id="ARBA00001933"/>
    </source>
</evidence>
<organism evidence="9 10">
    <name type="scientific">Chryseobacterium polytrichastri</name>
    <dbReference type="NCBI Taxonomy" id="1302687"/>
    <lineage>
        <taxon>Bacteria</taxon>
        <taxon>Pseudomonadati</taxon>
        <taxon>Bacteroidota</taxon>
        <taxon>Flavobacteriia</taxon>
        <taxon>Flavobacteriales</taxon>
        <taxon>Weeksellaceae</taxon>
        <taxon>Chryseobacterium group</taxon>
        <taxon>Chryseobacterium</taxon>
    </lineage>
</organism>
<evidence type="ECO:0000313" key="10">
    <source>
        <dbReference type="Proteomes" id="UP000184364"/>
    </source>
</evidence>
<dbReference type="PRINTS" id="PR00992">
    <property type="entry name" value="ALARACEMASE"/>
</dbReference>
<dbReference type="SUPFAM" id="SSF53623">
    <property type="entry name" value="MurD-like peptide ligases, catalytic domain"/>
    <property type="match status" value="1"/>
</dbReference>
<dbReference type="SUPFAM" id="SSF51419">
    <property type="entry name" value="PLP-binding barrel"/>
    <property type="match status" value="1"/>
</dbReference>
<feature type="binding site" evidence="5 7">
    <location>
        <position position="615"/>
    </location>
    <ligand>
        <name>substrate</name>
    </ligand>
</feature>
<dbReference type="AlphaFoldDB" id="A0A1M7EU92"/>
<comment type="similarity">
    <text evidence="5">Belongs to the alanine racemase family.</text>
</comment>
<feature type="active site" description="Proton acceptor; specific for L-alanine" evidence="5">
    <location>
        <position position="742"/>
    </location>
</feature>
<dbReference type="Gene3D" id="2.40.37.10">
    <property type="entry name" value="Lyase, Ornithine Decarboxylase, Chain A, domain 1"/>
    <property type="match status" value="1"/>
</dbReference>
<sequence length="848" mass="96452">MVKHKDVNKINKTLRLSNFQQNSQQKNKAERAPMNYTVHQIAEITNAQIIGDKNLIIKNIAFDSRIIYSTKNAAFIAINTQKNSGEKFIESAIDRGITIIISEHHYPQFENITWIIVEDSVEFLQKLAKYHFENSSIKSIGITGSNGKTILKEWLYQCLWNEFPTVKSPKSFNSQIGLPLSLLQINNSHQLGIFEVGISKPNEMKNLENIFHPQIGLLTHIGTAHAANFESEEELIDEKIKLFKDSEVIIYNGDNALVSNKINKLYSSKKLISYGFKKENQVFIKNNISKDENIVVEYFGEVISFPAHQRDEATLTNALALITVLKELGIENQKIIEKINALKAVEMRLEAIEGSKNNIIINDSFNLDLDSLKTALQFLKEYNKSKKSLVLTDIVGVNSNSQELYEEVSELVNEQKFDSVFLIGDEISKFSDLFKSKTFTFINTQELVESKHLTEIENQIILLKGARKFEIEKLKDLLELRKHDTVLEINLNAILHNINYHKSLLKPSTKMMAMVKANAYGLGSYEISEFLQHHHIDYLGVAFVDEGVELRKKGITIPIVVMNPEQHSYDTVIQYNLEPEIYSFRVLELFYEAVQKSGYDKKYPIHIKLETGMHRLGFKDAELDQLSETLNNINVQVQSIFSHLSSSDVPTEKEFTLNQLKTFDKNSSYLIEKLNYTPIRHILNSSGITSYTHHQYDMVRIGIGMLGESPSSEIQKQLQSVVSFKTVISQISLVENGESVGYSRKYKTDHTTKIATVPVGYADGIPRLIGNQIGNFAVHKTLAPIVGNICMDMMMLNVDHIPNVKEGDTVTIFNAKPSLKEFAAYCKTITYEVLTSISPRVKRIYIKD</sequence>
<comment type="cofactor">
    <cofactor evidence="2 5 6">
        <name>pyridoxal 5'-phosphate</name>
        <dbReference type="ChEBI" id="CHEBI:597326"/>
    </cofactor>
</comment>
<dbReference type="Proteomes" id="UP000184364">
    <property type="component" value="Unassembled WGS sequence"/>
</dbReference>
<evidence type="ECO:0000256" key="4">
    <source>
        <dbReference type="ARBA" id="ARBA00023235"/>
    </source>
</evidence>
<evidence type="ECO:0000256" key="6">
    <source>
        <dbReference type="PIRSR" id="PIRSR600821-50"/>
    </source>
</evidence>
<dbReference type="InterPro" id="IPR001608">
    <property type="entry name" value="Ala_racemase_N"/>
</dbReference>
<keyword evidence="9" id="KW-0436">Ligase</keyword>
<proteinExistence type="inferred from homology"/>
<evidence type="ECO:0000256" key="1">
    <source>
        <dbReference type="ARBA" id="ARBA00000316"/>
    </source>
</evidence>
<dbReference type="GO" id="GO:0005524">
    <property type="term" value="F:ATP binding"/>
    <property type="evidence" value="ECO:0007669"/>
    <property type="project" value="InterPro"/>
</dbReference>
<dbReference type="Pfam" id="PF01168">
    <property type="entry name" value="Ala_racemase_N"/>
    <property type="match status" value="1"/>
</dbReference>
<dbReference type="PANTHER" id="PTHR30511:SF0">
    <property type="entry name" value="ALANINE RACEMASE, CATABOLIC-RELATED"/>
    <property type="match status" value="1"/>
</dbReference>
<dbReference type="FunFam" id="3.20.20.10:FF:000002">
    <property type="entry name" value="Alanine racemase"/>
    <property type="match status" value="1"/>
</dbReference>
<protein>
    <recommendedName>
        <fullName evidence="5">Alanine racemase</fullName>
        <ecNumber evidence="5">5.1.1.1</ecNumber>
    </recommendedName>
</protein>
<dbReference type="InterPro" id="IPR009006">
    <property type="entry name" value="Ala_racemase/Decarboxylase_C"/>
</dbReference>
<dbReference type="SUPFAM" id="SSF63418">
    <property type="entry name" value="MurE/MurF N-terminal domain"/>
    <property type="match status" value="1"/>
</dbReference>
<feature type="domain" description="Alanine racemase C-terminal" evidence="8">
    <location>
        <begin position="721"/>
        <end position="846"/>
    </location>
</feature>
<dbReference type="Pfam" id="PF00842">
    <property type="entry name" value="Ala_racemase_C"/>
    <property type="match status" value="1"/>
</dbReference>
<dbReference type="Gene3D" id="3.40.1390.10">
    <property type="entry name" value="MurE/MurF, N-terminal domain"/>
    <property type="match status" value="1"/>
</dbReference>
<dbReference type="GO" id="GO:0005829">
    <property type="term" value="C:cytosol"/>
    <property type="evidence" value="ECO:0007669"/>
    <property type="project" value="TreeGrafter"/>
</dbReference>
<evidence type="ECO:0000256" key="7">
    <source>
        <dbReference type="PIRSR" id="PIRSR600821-52"/>
    </source>
</evidence>
<dbReference type="InterPro" id="IPR011079">
    <property type="entry name" value="Ala_racemase_C"/>
</dbReference>
<comment type="function">
    <text evidence="5">Catalyzes the interconversion of L-alanine and D-alanine. May also act on other amino acids.</text>
</comment>
<dbReference type="InterPro" id="IPR029066">
    <property type="entry name" value="PLP-binding_barrel"/>
</dbReference>
<dbReference type="NCBIfam" id="NF008897">
    <property type="entry name" value="PRK11930.1"/>
    <property type="match status" value="1"/>
</dbReference>
<dbReference type="EMBL" id="FRAV01000029">
    <property type="protein sequence ID" value="SHL95203.1"/>
    <property type="molecule type" value="Genomic_DNA"/>
</dbReference>
<keyword evidence="3 5" id="KW-0663">Pyridoxal phosphate</keyword>
<comment type="catalytic activity">
    <reaction evidence="1 5">
        <text>L-alanine = D-alanine</text>
        <dbReference type="Rhea" id="RHEA:20249"/>
        <dbReference type="ChEBI" id="CHEBI:57416"/>
        <dbReference type="ChEBI" id="CHEBI:57972"/>
        <dbReference type="EC" id="5.1.1.1"/>
    </reaction>
</comment>
<dbReference type="CDD" id="cd00430">
    <property type="entry name" value="PLPDE_III_AR"/>
    <property type="match status" value="1"/>
</dbReference>